<evidence type="ECO:0000256" key="2">
    <source>
        <dbReference type="ARBA" id="ARBA00022448"/>
    </source>
</evidence>
<sequence length="125" mass="14020">MPLGEAEVFDALGPGGFGPLVAAFYRRVRADDLLGPMYPPGEWAQAEWRLRAFLDQRFGGPMAYSERRGHPRLRMRHAPFAIGEPERDRWLALMAAAMEEVAVSDAVTEVVAPFFLMVAEGMRNR</sequence>
<keyword evidence="3" id="KW-0349">Heme</keyword>
<dbReference type="PATRIC" id="fig|1142394.8.peg.287"/>
<organism evidence="7 8">
    <name type="scientific">Phycisphaera mikurensis (strain NBRC 102666 / KCTC 22515 / FYK2301M01)</name>
    <dbReference type="NCBI Taxonomy" id="1142394"/>
    <lineage>
        <taxon>Bacteria</taxon>
        <taxon>Pseudomonadati</taxon>
        <taxon>Planctomycetota</taxon>
        <taxon>Phycisphaerae</taxon>
        <taxon>Phycisphaerales</taxon>
        <taxon>Phycisphaeraceae</taxon>
        <taxon>Phycisphaera</taxon>
    </lineage>
</organism>
<comment type="cofactor">
    <cofactor evidence="1">
        <name>heme</name>
        <dbReference type="ChEBI" id="CHEBI:30413"/>
    </cofactor>
</comment>
<dbReference type="CDD" id="cd14771">
    <property type="entry name" value="TrHb2_Mt-trHbO-like_O"/>
    <property type="match status" value="1"/>
</dbReference>
<dbReference type="PROSITE" id="PS01213">
    <property type="entry name" value="GLOBIN_FAM_2"/>
    <property type="match status" value="1"/>
</dbReference>
<dbReference type="RefSeq" id="WP_014435660.1">
    <property type="nucleotide sequence ID" value="NC_017080.1"/>
</dbReference>
<dbReference type="eggNOG" id="COG2346">
    <property type="taxonomic scope" value="Bacteria"/>
</dbReference>
<dbReference type="Proteomes" id="UP000007881">
    <property type="component" value="Chromosome"/>
</dbReference>
<keyword evidence="4" id="KW-0479">Metal-binding</keyword>
<gene>
    <name evidence="7" type="primary">glbO</name>
    <name evidence="7" type="ordered locus">PSMK_02810</name>
</gene>
<dbReference type="KEGG" id="phm:PSMK_02810"/>
<dbReference type="InterPro" id="IPR012292">
    <property type="entry name" value="Globin/Proto"/>
</dbReference>
<evidence type="ECO:0000256" key="4">
    <source>
        <dbReference type="ARBA" id="ARBA00022723"/>
    </source>
</evidence>
<name>I0IB02_PHYMF</name>
<keyword evidence="5" id="KW-0408">Iron</keyword>
<dbReference type="Gene3D" id="1.10.490.10">
    <property type="entry name" value="Globins"/>
    <property type="match status" value="1"/>
</dbReference>
<proteinExistence type="inferred from homology"/>
<keyword evidence="8" id="KW-1185">Reference proteome</keyword>
<dbReference type="Pfam" id="PF01152">
    <property type="entry name" value="Bac_globin"/>
    <property type="match status" value="1"/>
</dbReference>
<dbReference type="InterPro" id="IPR009050">
    <property type="entry name" value="Globin-like_sf"/>
</dbReference>
<comment type="similarity">
    <text evidence="6">Belongs to the truncated hemoglobin family. Group II subfamily.</text>
</comment>
<dbReference type="SUPFAM" id="SSF46458">
    <property type="entry name" value="Globin-like"/>
    <property type="match status" value="1"/>
</dbReference>
<dbReference type="InterPro" id="IPR044203">
    <property type="entry name" value="GlbO/GLB3-like"/>
</dbReference>
<evidence type="ECO:0000313" key="8">
    <source>
        <dbReference type="Proteomes" id="UP000007881"/>
    </source>
</evidence>
<accession>I0IB02</accession>
<keyword evidence="2" id="KW-0813">Transport</keyword>
<dbReference type="GO" id="GO:0046872">
    <property type="term" value="F:metal ion binding"/>
    <property type="evidence" value="ECO:0007669"/>
    <property type="project" value="UniProtKB-KW"/>
</dbReference>
<evidence type="ECO:0000256" key="5">
    <source>
        <dbReference type="ARBA" id="ARBA00023004"/>
    </source>
</evidence>
<dbReference type="HOGENOM" id="CLU_103526_3_1_0"/>
<evidence type="ECO:0000313" key="7">
    <source>
        <dbReference type="EMBL" id="BAM02440.1"/>
    </source>
</evidence>
<dbReference type="InterPro" id="IPR019795">
    <property type="entry name" value="Globin_bac-like_CS"/>
</dbReference>
<reference evidence="7 8" key="1">
    <citation type="submission" date="2012-02" db="EMBL/GenBank/DDBJ databases">
        <title>Complete genome sequence of Phycisphaera mikurensis NBRC 102666.</title>
        <authorList>
            <person name="Ankai A."/>
            <person name="Hosoyama A."/>
            <person name="Terui Y."/>
            <person name="Sekine M."/>
            <person name="Fukai R."/>
            <person name="Kato Y."/>
            <person name="Nakamura S."/>
            <person name="Yamada-Narita S."/>
            <person name="Kawakoshi A."/>
            <person name="Fukunaga Y."/>
            <person name="Yamazaki S."/>
            <person name="Fujita N."/>
        </authorList>
    </citation>
    <scope>NUCLEOTIDE SEQUENCE [LARGE SCALE GENOMIC DNA]</scope>
    <source>
        <strain evidence="8">NBRC 102666 / KCTC 22515 / FYK2301M01</strain>
    </source>
</reference>
<dbReference type="PANTHER" id="PTHR47366:SF1">
    <property type="entry name" value="TWO-ON-TWO HEMOGLOBIN-3"/>
    <property type="match status" value="1"/>
</dbReference>
<protein>
    <submittedName>
        <fullName evidence="7">2-on-2 hemoglobin</fullName>
    </submittedName>
</protein>
<evidence type="ECO:0000256" key="1">
    <source>
        <dbReference type="ARBA" id="ARBA00001971"/>
    </source>
</evidence>
<dbReference type="InterPro" id="IPR001486">
    <property type="entry name" value="Hemoglobin_trunc"/>
</dbReference>
<evidence type="ECO:0000256" key="3">
    <source>
        <dbReference type="ARBA" id="ARBA00022617"/>
    </source>
</evidence>
<dbReference type="GO" id="GO:0005344">
    <property type="term" value="F:oxygen carrier activity"/>
    <property type="evidence" value="ECO:0007669"/>
    <property type="project" value="InterPro"/>
</dbReference>
<dbReference type="GO" id="GO:0019825">
    <property type="term" value="F:oxygen binding"/>
    <property type="evidence" value="ECO:0007669"/>
    <property type="project" value="InterPro"/>
</dbReference>
<dbReference type="EMBL" id="AP012338">
    <property type="protein sequence ID" value="BAM02440.1"/>
    <property type="molecule type" value="Genomic_DNA"/>
</dbReference>
<evidence type="ECO:0000256" key="6">
    <source>
        <dbReference type="ARBA" id="ARBA00034496"/>
    </source>
</evidence>
<dbReference type="PANTHER" id="PTHR47366">
    <property type="entry name" value="TWO-ON-TWO HEMOGLOBIN-3"/>
    <property type="match status" value="1"/>
</dbReference>
<dbReference type="GO" id="GO:0020037">
    <property type="term" value="F:heme binding"/>
    <property type="evidence" value="ECO:0007669"/>
    <property type="project" value="InterPro"/>
</dbReference>
<dbReference type="AlphaFoldDB" id="I0IB02"/>
<dbReference type="OrthoDB" id="9790913at2"/>